<keyword evidence="6 11" id="KW-0732">Signal</keyword>
<accession>A0AAF3F4D3</accession>
<feature type="chain" id="PRO_5041964634" description="Peptidase M14 domain-containing protein" evidence="11">
    <location>
        <begin position="16"/>
        <end position="414"/>
    </location>
</feature>
<keyword evidence="5" id="KW-0479">Metal-binding</keyword>
<evidence type="ECO:0000313" key="13">
    <source>
        <dbReference type="Proteomes" id="UP000887575"/>
    </source>
</evidence>
<evidence type="ECO:0000256" key="3">
    <source>
        <dbReference type="ARBA" id="ARBA00022645"/>
    </source>
</evidence>
<evidence type="ECO:0000256" key="4">
    <source>
        <dbReference type="ARBA" id="ARBA00022670"/>
    </source>
</evidence>
<evidence type="ECO:0000256" key="10">
    <source>
        <dbReference type="PROSITE-ProRule" id="PRU01379"/>
    </source>
</evidence>
<dbReference type="Gene3D" id="3.40.630.10">
    <property type="entry name" value="Zn peptidases"/>
    <property type="match status" value="1"/>
</dbReference>
<feature type="domain" description="Peptidase M14" evidence="12">
    <location>
        <begin position="114"/>
        <end position="408"/>
    </location>
</feature>
<protein>
    <recommendedName>
        <fullName evidence="12">Peptidase M14 domain-containing protein</fullName>
    </recommendedName>
</protein>
<evidence type="ECO:0000256" key="1">
    <source>
        <dbReference type="ARBA" id="ARBA00001947"/>
    </source>
</evidence>
<keyword evidence="3" id="KW-0121">Carboxypeptidase</keyword>
<evidence type="ECO:0000256" key="7">
    <source>
        <dbReference type="ARBA" id="ARBA00022801"/>
    </source>
</evidence>
<evidence type="ECO:0000256" key="8">
    <source>
        <dbReference type="ARBA" id="ARBA00022833"/>
    </source>
</evidence>
<keyword evidence="4" id="KW-0645">Protease</keyword>
<evidence type="ECO:0000256" key="11">
    <source>
        <dbReference type="SAM" id="SignalP"/>
    </source>
</evidence>
<dbReference type="PRINTS" id="PR00765">
    <property type="entry name" value="CRBOXYPTASEA"/>
</dbReference>
<dbReference type="GO" id="GO:0004181">
    <property type="term" value="F:metallocarboxypeptidase activity"/>
    <property type="evidence" value="ECO:0007669"/>
    <property type="project" value="InterPro"/>
</dbReference>
<dbReference type="SUPFAM" id="SSF53187">
    <property type="entry name" value="Zn-dependent exopeptidases"/>
    <property type="match status" value="1"/>
</dbReference>
<keyword evidence="9" id="KW-0482">Metalloprotease</keyword>
<name>A0AAF3F4D3_9BILA</name>
<dbReference type="GO" id="GO:0008270">
    <property type="term" value="F:zinc ion binding"/>
    <property type="evidence" value="ECO:0007669"/>
    <property type="project" value="InterPro"/>
</dbReference>
<dbReference type="GO" id="GO:0005615">
    <property type="term" value="C:extracellular space"/>
    <property type="evidence" value="ECO:0007669"/>
    <property type="project" value="TreeGrafter"/>
</dbReference>
<proteinExistence type="inferred from homology"/>
<reference evidence="14" key="1">
    <citation type="submission" date="2024-02" db="UniProtKB">
        <authorList>
            <consortium name="WormBaseParasite"/>
        </authorList>
    </citation>
    <scope>IDENTIFICATION</scope>
</reference>
<evidence type="ECO:0000259" key="12">
    <source>
        <dbReference type="PROSITE" id="PS52035"/>
    </source>
</evidence>
<keyword evidence="7" id="KW-0378">Hydrolase</keyword>
<keyword evidence="13" id="KW-1185">Reference proteome</keyword>
<dbReference type="Pfam" id="PF00246">
    <property type="entry name" value="Peptidase_M14"/>
    <property type="match status" value="1"/>
</dbReference>
<dbReference type="InterPro" id="IPR000834">
    <property type="entry name" value="Peptidase_M14"/>
</dbReference>
<evidence type="ECO:0000256" key="5">
    <source>
        <dbReference type="ARBA" id="ARBA00022723"/>
    </source>
</evidence>
<feature type="signal peptide" evidence="11">
    <location>
        <begin position="1"/>
        <end position="15"/>
    </location>
</feature>
<dbReference type="PANTHER" id="PTHR11705">
    <property type="entry name" value="PROTEASE FAMILY M14 CARBOXYPEPTIDASE A,B"/>
    <property type="match status" value="1"/>
</dbReference>
<dbReference type="GO" id="GO:0006508">
    <property type="term" value="P:proteolysis"/>
    <property type="evidence" value="ECO:0007669"/>
    <property type="project" value="UniProtKB-KW"/>
</dbReference>
<comment type="similarity">
    <text evidence="2 10">Belongs to the peptidase M14 family.</text>
</comment>
<dbReference type="PANTHER" id="PTHR11705:SF91">
    <property type="entry name" value="FI01817P-RELATED"/>
    <property type="match status" value="1"/>
</dbReference>
<dbReference type="AlphaFoldDB" id="A0AAF3F4D3"/>
<dbReference type="WBParaSite" id="MBELARI_LOCUS21434">
    <property type="protein sequence ID" value="MBELARI_LOCUS21434"/>
    <property type="gene ID" value="MBELARI_LOCUS21434"/>
</dbReference>
<dbReference type="FunFam" id="3.40.630.10:FF:000084">
    <property type="entry name" value="Carboxypeptidase B2"/>
    <property type="match status" value="1"/>
</dbReference>
<feature type="active site" description="Proton donor/acceptor" evidence="10">
    <location>
        <position position="376"/>
    </location>
</feature>
<evidence type="ECO:0000256" key="6">
    <source>
        <dbReference type="ARBA" id="ARBA00022729"/>
    </source>
</evidence>
<dbReference type="Proteomes" id="UP000887575">
    <property type="component" value="Unassembled WGS sequence"/>
</dbReference>
<keyword evidence="8" id="KW-0862">Zinc</keyword>
<comment type="cofactor">
    <cofactor evidence="1">
        <name>Zn(2+)</name>
        <dbReference type="ChEBI" id="CHEBI:29105"/>
    </cofactor>
</comment>
<evidence type="ECO:0000256" key="2">
    <source>
        <dbReference type="ARBA" id="ARBA00005988"/>
    </source>
</evidence>
<dbReference type="SMART" id="SM00631">
    <property type="entry name" value="Zn_pept"/>
    <property type="match status" value="1"/>
</dbReference>
<evidence type="ECO:0000256" key="9">
    <source>
        <dbReference type="ARBA" id="ARBA00023049"/>
    </source>
</evidence>
<organism evidence="13 14">
    <name type="scientific">Mesorhabditis belari</name>
    <dbReference type="NCBI Taxonomy" id="2138241"/>
    <lineage>
        <taxon>Eukaryota</taxon>
        <taxon>Metazoa</taxon>
        <taxon>Ecdysozoa</taxon>
        <taxon>Nematoda</taxon>
        <taxon>Chromadorea</taxon>
        <taxon>Rhabditida</taxon>
        <taxon>Rhabditina</taxon>
        <taxon>Rhabditomorpha</taxon>
        <taxon>Rhabditoidea</taxon>
        <taxon>Rhabditidae</taxon>
        <taxon>Mesorhabditinae</taxon>
        <taxon>Mesorhabditis</taxon>
    </lineage>
</organism>
<dbReference type="PROSITE" id="PS52035">
    <property type="entry name" value="PEPTIDASE_M14"/>
    <property type="match status" value="1"/>
</dbReference>
<sequence length="414" mass="48118">MLLFLLIFCFSFAHSQKQYSDHTYLIFKSTQENLNFRSNLYKDETLDFLQRSPQIDADNVIFLKPDQIEQTRQRFQREKIAFELEDVPHFDYPTPREDNKRISRRSLTDFKLTAFNDVDEQVAFMKSLAKKHSDFVELEVFGKSAQGKPLYLLKIGYPLNGTKKSGVFIDANIHAREWITSSTAFWIINELVTNSTHKDLLTKVDVYVVPMLNPDGYMWSRKRDRMWRRNRNHFSSNSESDCVGVDLNRNFPFHWSPRDIDFVPDQCHQNYPGPEPGSEEETKSLMKVLKRLSTLRAYIALHSRGDLILYPWGFAKNHLPPDVHVLIEMAHKIRAGIFSSRGNNFTVLNSADMYLAAGIAHDYAKSSGIKYSYTLELTKIREYRPTEAEIEPVGREVFAGILVLLQDIFLEILL</sequence>
<evidence type="ECO:0000313" key="14">
    <source>
        <dbReference type="WBParaSite" id="MBELARI_LOCUS21434"/>
    </source>
</evidence>